<feature type="domain" description="C2H2-type" evidence="11">
    <location>
        <begin position="751"/>
        <end position="771"/>
    </location>
</feature>
<keyword evidence="3" id="KW-0677">Repeat</keyword>
<proteinExistence type="predicted"/>
<evidence type="ECO:0000313" key="12">
    <source>
        <dbReference type="EMBL" id="ORY82271.1"/>
    </source>
</evidence>
<dbReference type="Proteomes" id="UP000193920">
    <property type="component" value="Unassembled WGS sequence"/>
</dbReference>
<dbReference type="AlphaFoldDB" id="A0A1Y2FEC9"/>
<dbReference type="PANTHER" id="PTHR24399:SF70">
    <property type="entry name" value="C2H2-TYPE DOMAIN-CONTAINING PROTEIN"/>
    <property type="match status" value="1"/>
</dbReference>
<dbReference type="GO" id="GO:0045893">
    <property type="term" value="P:positive regulation of DNA-templated transcription"/>
    <property type="evidence" value="ECO:0007669"/>
    <property type="project" value="UniProtKB-ARBA"/>
</dbReference>
<comment type="caution">
    <text evidence="12">The sequence shown here is derived from an EMBL/GenBank/DDBJ whole genome shotgun (WGS) entry which is preliminary data.</text>
</comment>
<feature type="compositionally biased region" description="Pro residues" evidence="10">
    <location>
        <begin position="294"/>
        <end position="307"/>
    </location>
</feature>
<dbReference type="PANTHER" id="PTHR24399">
    <property type="entry name" value="ZINC FINGER AND BTB DOMAIN-CONTAINING"/>
    <property type="match status" value="1"/>
</dbReference>
<feature type="compositionally biased region" description="Polar residues" evidence="10">
    <location>
        <begin position="242"/>
        <end position="257"/>
    </location>
</feature>
<dbReference type="Pfam" id="PF13465">
    <property type="entry name" value="zf-H2C2_2"/>
    <property type="match status" value="1"/>
</dbReference>
<dbReference type="PROSITE" id="PS00028">
    <property type="entry name" value="ZINC_FINGER_C2H2_1"/>
    <property type="match status" value="1"/>
</dbReference>
<dbReference type="InterPro" id="IPR036236">
    <property type="entry name" value="Znf_C2H2_sf"/>
</dbReference>
<evidence type="ECO:0000256" key="1">
    <source>
        <dbReference type="ARBA" id="ARBA00004123"/>
    </source>
</evidence>
<feature type="region of interest" description="Disordered" evidence="10">
    <location>
        <begin position="288"/>
        <end position="338"/>
    </location>
</feature>
<dbReference type="GO" id="GO:0008270">
    <property type="term" value="F:zinc ion binding"/>
    <property type="evidence" value="ECO:0007669"/>
    <property type="project" value="UniProtKB-KW"/>
</dbReference>
<evidence type="ECO:0000256" key="5">
    <source>
        <dbReference type="ARBA" id="ARBA00022833"/>
    </source>
</evidence>
<evidence type="ECO:0000256" key="8">
    <source>
        <dbReference type="ARBA" id="ARBA00023242"/>
    </source>
</evidence>
<keyword evidence="5" id="KW-0862">Zinc</keyword>
<gene>
    <name evidence="12" type="ORF">LY90DRAFT_664122</name>
</gene>
<reference evidence="12 13" key="1">
    <citation type="submission" date="2016-08" db="EMBL/GenBank/DDBJ databases">
        <title>A Parts List for Fungal Cellulosomes Revealed by Comparative Genomics.</title>
        <authorList>
            <consortium name="DOE Joint Genome Institute"/>
            <person name="Haitjema C.H."/>
            <person name="Gilmore S.P."/>
            <person name="Henske J.K."/>
            <person name="Solomon K.V."/>
            <person name="De Groot R."/>
            <person name="Kuo A."/>
            <person name="Mondo S.J."/>
            <person name="Salamov A.A."/>
            <person name="Labutti K."/>
            <person name="Zhao Z."/>
            <person name="Chiniquy J."/>
            <person name="Barry K."/>
            <person name="Brewer H.M."/>
            <person name="Purvine S.O."/>
            <person name="Wright A.T."/>
            <person name="Boxma B."/>
            <person name="Van Alen T."/>
            <person name="Hackstein J.H."/>
            <person name="Baker S.E."/>
            <person name="Grigoriev I.V."/>
            <person name="O'Malley M.A."/>
        </authorList>
    </citation>
    <scope>NUCLEOTIDE SEQUENCE [LARGE SCALE GENOMIC DNA]</scope>
    <source>
        <strain evidence="12 13">G1</strain>
    </source>
</reference>
<keyword evidence="6" id="KW-0805">Transcription regulation</keyword>
<keyword evidence="13" id="KW-1185">Reference proteome</keyword>
<comment type="subcellular location">
    <subcellularLocation>
        <location evidence="1">Nucleus</location>
    </subcellularLocation>
</comment>
<dbReference type="EMBL" id="MCOG01000009">
    <property type="protein sequence ID" value="ORY82271.1"/>
    <property type="molecule type" value="Genomic_DNA"/>
</dbReference>
<evidence type="ECO:0000256" key="3">
    <source>
        <dbReference type="ARBA" id="ARBA00022737"/>
    </source>
</evidence>
<dbReference type="SMART" id="SM00355">
    <property type="entry name" value="ZnF_C2H2"/>
    <property type="match status" value="2"/>
</dbReference>
<accession>A0A1Y2FEC9</accession>
<dbReference type="InterPro" id="IPR013087">
    <property type="entry name" value="Znf_C2H2_type"/>
</dbReference>
<evidence type="ECO:0000256" key="10">
    <source>
        <dbReference type="SAM" id="MobiDB-lite"/>
    </source>
</evidence>
<evidence type="ECO:0000256" key="2">
    <source>
        <dbReference type="ARBA" id="ARBA00022723"/>
    </source>
</evidence>
<dbReference type="Gene3D" id="3.30.160.60">
    <property type="entry name" value="Classic Zinc Finger"/>
    <property type="match status" value="2"/>
</dbReference>
<dbReference type="FunFam" id="3.30.160.60:FF:000072">
    <property type="entry name" value="zinc finger protein 143 isoform X1"/>
    <property type="match status" value="1"/>
</dbReference>
<name>A0A1Y2FEC9_9FUNG</name>
<dbReference type="STRING" id="1754190.A0A1Y2FEC9"/>
<dbReference type="GO" id="GO:0005694">
    <property type="term" value="C:chromosome"/>
    <property type="evidence" value="ECO:0007669"/>
    <property type="project" value="UniProtKB-ARBA"/>
</dbReference>
<organism evidence="12 13">
    <name type="scientific">Neocallimastix californiae</name>
    <dbReference type="NCBI Taxonomy" id="1754190"/>
    <lineage>
        <taxon>Eukaryota</taxon>
        <taxon>Fungi</taxon>
        <taxon>Fungi incertae sedis</taxon>
        <taxon>Chytridiomycota</taxon>
        <taxon>Chytridiomycota incertae sedis</taxon>
        <taxon>Neocallimastigomycetes</taxon>
        <taxon>Neocallimastigales</taxon>
        <taxon>Neocallimastigaceae</taxon>
        <taxon>Neocallimastix</taxon>
    </lineage>
</organism>
<dbReference type="PROSITE" id="PS50157">
    <property type="entry name" value="ZINC_FINGER_C2H2_2"/>
    <property type="match status" value="2"/>
</dbReference>
<sequence length="809" mass="88628">MSNSFLSASSIPGGLLPSPSANLFERSIGTLLSTFRHSVADSVNTDANNVIAYQQQPFQQAAPQASYQYSQTATVNNVNNMVIGPTGAIQNSGIIPMSSNHKSVKKTTLYGEMMAVKLEKENKTGGNLVLPTSTTYTNINLSAPTAGVPSQNYTNESIKPTVTVSSSTNNNTFQIPPPVNVNIPSQITLQSNYPAPPQPGAAVAQPSVIIASQNNQQIQNVTVQNPVTGTYQNISYQQQPTNISIGSNYPQQTINKVNPSPSSNNNTQGQIYPTSIQIPSIQQNINTTNFQVPAPQPPPPPPPPPPTQVQATLPPQINTSISNSSSSQPQPQQQISNQKMEENTNLLSNHLQQNCAPTLNYIVGVFMDSIDSMQQNIDFFQSGTTGYSKDNGNAPKINYNPNMLTLFNDGLMDNTTTNKSFTKEDSKYLNDYFDWNLLGETEKATGQKTQITGNTTELQQPLQQNPSMTIYNNVIPTQTVNVQQPQPVPQVQQGQTQTIQLQPQQITVNGQPAQNIQIQPQIQTQQISITNQGQQTLSVAGQAQNPTQIQIQIPNQTLPIQQINVQNQPLTISSQQTSPLQPQNIQTAGTGTAIQQPPVVVMMDAGTNYQTTLYPSQNTINQNFVDNVQFYQGFDNLNNNAVQNIQASSTLQYTNDNSNSTQLQNGKSMDNLNSLSTSVTISNTNGSLTDTASSTTVEGATMNSAPIIKPKRKERPSTKPKPFKCTVCQQTFSRSHDLKRHMYTHTGEKPFKCEKCGKSFSRRDALNRHSKGEIILYINNNNNKNNNNNNKNNRFKIFYTVNNNKSTTK</sequence>
<evidence type="ECO:0000313" key="13">
    <source>
        <dbReference type="Proteomes" id="UP000193920"/>
    </source>
</evidence>
<dbReference type="SUPFAM" id="SSF57667">
    <property type="entry name" value="beta-beta-alpha zinc fingers"/>
    <property type="match status" value="1"/>
</dbReference>
<dbReference type="GO" id="GO:0001227">
    <property type="term" value="F:DNA-binding transcription repressor activity, RNA polymerase II-specific"/>
    <property type="evidence" value="ECO:0007669"/>
    <property type="project" value="TreeGrafter"/>
</dbReference>
<keyword evidence="7" id="KW-0804">Transcription</keyword>
<dbReference type="GO" id="GO:0005654">
    <property type="term" value="C:nucleoplasm"/>
    <property type="evidence" value="ECO:0007669"/>
    <property type="project" value="TreeGrafter"/>
</dbReference>
<keyword evidence="2" id="KW-0479">Metal-binding</keyword>
<dbReference type="OrthoDB" id="8922241at2759"/>
<evidence type="ECO:0000256" key="6">
    <source>
        <dbReference type="ARBA" id="ARBA00023015"/>
    </source>
</evidence>
<protein>
    <recommendedName>
        <fullName evidence="11">C2H2-type domain-containing protein</fullName>
    </recommendedName>
</protein>
<keyword evidence="4 9" id="KW-0863">Zinc-finger</keyword>
<keyword evidence="8" id="KW-0539">Nucleus</keyword>
<feature type="region of interest" description="Disordered" evidence="10">
    <location>
        <begin position="242"/>
        <end position="271"/>
    </location>
</feature>
<feature type="domain" description="C2H2-type" evidence="11">
    <location>
        <begin position="723"/>
        <end position="750"/>
    </location>
</feature>
<feature type="compositionally biased region" description="Low complexity" evidence="10">
    <location>
        <begin position="308"/>
        <end position="338"/>
    </location>
</feature>
<evidence type="ECO:0000259" key="11">
    <source>
        <dbReference type="PROSITE" id="PS50157"/>
    </source>
</evidence>
<evidence type="ECO:0000256" key="7">
    <source>
        <dbReference type="ARBA" id="ARBA00023163"/>
    </source>
</evidence>
<evidence type="ECO:0000256" key="4">
    <source>
        <dbReference type="ARBA" id="ARBA00022771"/>
    </source>
</evidence>
<dbReference type="GO" id="GO:0000978">
    <property type="term" value="F:RNA polymerase II cis-regulatory region sequence-specific DNA binding"/>
    <property type="evidence" value="ECO:0007669"/>
    <property type="project" value="TreeGrafter"/>
</dbReference>
<evidence type="ECO:0000256" key="9">
    <source>
        <dbReference type="PROSITE-ProRule" id="PRU00042"/>
    </source>
</evidence>
<dbReference type="FunFam" id="3.30.160.60:FF:001732">
    <property type="entry name" value="Zgc:162936"/>
    <property type="match status" value="1"/>
</dbReference>